<dbReference type="PANTHER" id="PTHR16305">
    <property type="entry name" value="TESTICULAR SOLUBLE ADENYLYL CYCLASE"/>
    <property type="match status" value="1"/>
</dbReference>
<dbReference type="PANTHER" id="PTHR16305:SF35">
    <property type="entry name" value="TRANSCRIPTIONAL ACTIVATOR DOMAIN"/>
    <property type="match status" value="1"/>
</dbReference>
<dbReference type="AlphaFoldDB" id="A0A419HKG4"/>
<dbReference type="OrthoDB" id="3178131at2"/>
<feature type="region of interest" description="Disordered" evidence="3">
    <location>
        <begin position="86"/>
        <end position="105"/>
    </location>
</feature>
<evidence type="ECO:0000259" key="4">
    <source>
        <dbReference type="PROSITE" id="PS50043"/>
    </source>
</evidence>
<protein>
    <submittedName>
        <fullName evidence="5">LuxR family transcriptional regulator</fullName>
    </submittedName>
</protein>
<accession>A0A419HKG4</accession>
<feature type="domain" description="HTH luxR-type" evidence="4">
    <location>
        <begin position="845"/>
        <end position="910"/>
    </location>
</feature>
<dbReference type="EMBL" id="QZFV01000150">
    <property type="protein sequence ID" value="RJQ76178.1"/>
    <property type="molecule type" value="Genomic_DNA"/>
</dbReference>
<dbReference type="Proteomes" id="UP000285112">
    <property type="component" value="Unassembled WGS sequence"/>
</dbReference>
<dbReference type="InterPro" id="IPR000792">
    <property type="entry name" value="Tscrpt_reg_LuxR_C"/>
</dbReference>
<organism evidence="5 6">
    <name type="scientific">Amycolatopsis panacis</name>
    <dbReference type="NCBI Taxonomy" id="2340917"/>
    <lineage>
        <taxon>Bacteria</taxon>
        <taxon>Bacillati</taxon>
        <taxon>Actinomycetota</taxon>
        <taxon>Actinomycetes</taxon>
        <taxon>Pseudonocardiales</taxon>
        <taxon>Pseudonocardiaceae</taxon>
        <taxon>Amycolatopsis</taxon>
    </lineage>
</organism>
<keyword evidence="6" id="KW-1185">Reference proteome</keyword>
<dbReference type="PRINTS" id="PR00038">
    <property type="entry name" value="HTHLUXR"/>
</dbReference>
<dbReference type="PROSITE" id="PS50043">
    <property type="entry name" value="HTH_LUXR_2"/>
    <property type="match status" value="1"/>
</dbReference>
<dbReference type="GO" id="GO:0005524">
    <property type="term" value="F:ATP binding"/>
    <property type="evidence" value="ECO:0007669"/>
    <property type="project" value="UniProtKB-KW"/>
</dbReference>
<keyword evidence="1" id="KW-0547">Nucleotide-binding</keyword>
<dbReference type="GO" id="GO:0003677">
    <property type="term" value="F:DNA binding"/>
    <property type="evidence" value="ECO:0007669"/>
    <property type="project" value="InterPro"/>
</dbReference>
<dbReference type="SUPFAM" id="SSF52540">
    <property type="entry name" value="P-loop containing nucleoside triphosphate hydrolases"/>
    <property type="match status" value="1"/>
</dbReference>
<evidence type="ECO:0000313" key="5">
    <source>
        <dbReference type="EMBL" id="RJQ76178.1"/>
    </source>
</evidence>
<evidence type="ECO:0000256" key="2">
    <source>
        <dbReference type="ARBA" id="ARBA00022840"/>
    </source>
</evidence>
<dbReference type="SUPFAM" id="SSF46894">
    <property type="entry name" value="C-terminal effector domain of the bipartite response regulators"/>
    <property type="match status" value="1"/>
</dbReference>
<dbReference type="Pfam" id="PF00196">
    <property type="entry name" value="GerE"/>
    <property type="match status" value="1"/>
</dbReference>
<comment type="caution">
    <text evidence="5">The sequence shown here is derived from an EMBL/GenBank/DDBJ whole genome shotgun (WGS) entry which is preliminary data.</text>
</comment>
<dbReference type="InterPro" id="IPR027417">
    <property type="entry name" value="P-loop_NTPase"/>
</dbReference>
<dbReference type="CDD" id="cd06170">
    <property type="entry name" value="LuxR_C_like"/>
    <property type="match status" value="1"/>
</dbReference>
<dbReference type="InterPro" id="IPR036388">
    <property type="entry name" value="WH-like_DNA-bd_sf"/>
</dbReference>
<dbReference type="Gene3D" id="1.10.10.10">
    <property type="entry name" value="Winged helix-like DNA-binding domain superfamily/Winged helix DNA-binding domain"/>
    <property type="match status" value="1"/>
</dbReference>
<dbReference type="GO" id="GO:0006355">
    <property type="term" value="P:regulation of DNA-templated transcription"/>
    <property type="evidence" value="ECO:0007669"/>
    <property type="project" value="InterPro"/>
</dbReference>
<evidence type="ECO:0000313" key="6">
    <source>
        <dbReference type="Proteomes" id="UP000285112"/>
    </source>
</evidence>
<keyword evidence="2" id="KW-0067">ATP-binding</keyword>
<dbReference type="Pfam" id="PF13191">
    <property type="entry name" value="AAA_16"/>
    <property type="match status" value="1"/>
</dbReference>
<sequence length="916" mass="96364">MMIERWEQLAILGRTAEQVKAGTGRFVLVRGGAGAGRSALVHAAGEEAAARGLRVAQAVSGPLERHCAYGALRQLLEPVLGPGSAVELPPEIRGGPSEPSEVDDQSRREHLVLHEVFGLLAEAVAEAGPVALLVDDLQWADPGSLRWLAYLANRLRGLRVMVVATLLDGDGAADETVLKDIAAAATAVLETPRLSLGGVRAFLAGRWGITPDEDLTGACHDLTGGIPVLLDALAGSGTPPIASAAELSALRLPAASARLARCLRTQPDRVTAMARAMAILGPGAEPGEVAELAALDLPDFDAAERVLRRLGLMADHPGGGPLRFTGSVLGELIADRMSAGEQDELHLRAAAVLYRRGAPVAQVARQLLESSAGSAPWAVEVLRTAATAAMTESAPRTAARYLRHALAHPGADRARLLVDLAAVERSYDLPACSRHVHQALLLLPDPAARATALTLVPPLIERRYVPDPRRMRAVLTELGESTAREPEDRDLALLLEARLRVVDPAGILLVPAEERLRMLDRGEALGSPGARELLTTLLYWAGVAGAVPRDTVVELAHQVLAREPASPDRMYTTLPLLVPVLAAADALSGVASWLGGVTGRERAQPDLPAVVGWAGEALTAYGTGALDRARERAEAVLAVGNLRLAGVHTQCLCVLAEVAVELRDCGLAREVVRGCGPEQPPWLKSQAQGALAFTSGNPTAALEYFGDCARQLDRSGLATAMVTPSVRSKLAVLLAMTEQKEQAEVVAKEIVAEAVAWGAPSAIGRALRVRASLMDRDEQAVPLLREAVGVLESSGNRLELAKALLLLGERDAGTPDAQCCLARGRRIAAECGASRLGSDPAVAPEGGPGAVLTAAERRVVDLVVEGRRNKDIAELLEVSVRAVEKHLTSSYRKLGITGRAQLARAVEGEGEGYRAG</sequence>
<dbReference type="SMART" id="SM00421">
    <property type="entry name" value="HTH_LUXR"/>
    <property type="match status" value="1"/>
</dbReference>
<dbReference type="InterPro" id="IPR041664">
    <property type="entry name" value="AAA_16"/>
</dbReference>
<gene>
    <name evidence="5" type="ORF">D5S19_30705</name>
</gene>
<dbReference type="GO" id="GO:0004016">
    <property type="term" value="F:adenylate cyclase activity"/>
    <property type="evidence" value="ECO:0007669"/>
    <property type="project" value="TreeGrafter"/>
</dbReference>
<name>A0A419HKG4_9PSEU</name>
<dbReference type="InterPro" id="IPR016032">
    <property type="entry name" value="Sig_transdc_resp-reg_C-effctor"/>
</dbReference>
<dbReference type="RefSeq" id="WP_120026842.1">
    <property type="nucleotide sequence ID" value="NZ_QZFV01000150.1"/>
</dbReference>
<reference evidence="5 6" key="1">
    <citation type="submission" date="2018-09" db="EMBL/GenBank/DDBJ databases">
        <title>YIM PH 21725 draft genome.</title>
        <authorList>
            <person name="Miao C."/>
        </authorList>
    </citation>
    <scope>NUCLEOTIDE SEQUENCE [LARGE SCALE GENOMIC DNA]</scope>
    <source>
        <strain evidence="6">YIM PH21725</strain>
    </source>
</reference>
<evidence type="ECO:0000256" key="1">
    <source>
        <dbReference type="ARBA" id="ARBA00022741"/>
    </source>
</evidence>
<evidence type="ECO:0000256" key="3">
    <source>
        <dbReference type="SAM" id="MobiDB-lite"/>
    </source>
</evidence>
<proteinExistence type="predicted"/>
<dbReference type="GO" id="GO:0005737">
    <property type="term" value="C:cytoplasm"/>
    <property type="evidence" value="ECO:0007669"/>
    <property type="project" value="TreeGrafter"/>
</dbReference>